<dbReference type="InterPro" id="IPR004805">
    <property type="entry name" value="DnaE2/DnaE/PolC"/>
</dbReference>
<evidence type="ECO:0008006" key="4">
    <source>
        <dbReference type="Google" id="ProtNLM"/>
    </source>
</evidence>
<evidence type="ECO:0000259" key="1">
    <source>
        <dbReference type="Pfam" id="PF02811"/>
    </source>
</evidence>
<dbReference type="SUPFAM" id="SSF89550">
    <property type="entry name" value="PHP domain-like"/>
    <property type="match status" value="1"/>
</dbReference>
<feature type="domain" description="Bacterial DNA polymerase III alpha subunit NTPase" evidence="2">
    <location>
        <begin position="192"/>
        <end position="256"/>
    </location>
</feature>
<dbReference type="Pfam" id="PF07733">
    <property type="entry name" value="DNA_pol3_alpha"/>
    <property type="match status" value="1"/>
</dbReference>
<reference evidence="3" key="1">
    <citation type="journal article" date="2014" name="Front. Microbiol.">
        <title>High frequency of phylogenetically diverse reductive dehalogenase-homologous genes in deep subseafloor sedimentary metagenomes.</title>
        <authorList>
            <person name="Kawai M."/>
            <person name="Futagami T."/>
            <person name="Toyoda A."/>
            <person name="Takaki Y."/>
            <person name="Nishi S."/>
            <person name="Hori S."/>
            <person name="Arai W."/>
            <person name="Tsubouchi T."/>
            <person name="Morono Y."/>
            <person name="Uchiyama I."/>
            <person name="Ito T."/>
            <person name="Fujiyama A."/>
            <person name="Inagaki F."/>
            <person name="Takami H."/>
        </authorList>
    </citation>
    <scope>NUCLEOTIDE SEQUENCE</scope>
    <source>
        <strain evidence="3">Expedition CK06-06</strain>
    </source>
</reference>
<dbReference type="InterPro" id="IPR004013">
    <property type="entry name" value="PHP_dom"/>
</dbReference>
<feature type="non-terminal residue" evidence="3">
    <location>
        <position position="1"/>
    </location>
</feature>
<feature type="non-terminal residue" evidence="3">
    <location>
        <position position="256"/>
    </location>
</feature>
<name>X0VYG8_9ZZZZ</name>
<organism evidence="3">
    <name type="scientific">marine sediment metagenome</name>
    <dbReference type="NCBI Taxonomy" id="412755"/>
    <lineage>
        <taxon>unclassified sequences</taxon>
        <taxon>metagenomes</taxon>
        <taxon>ecological metagenomes</taxon>
    </lineage>
</organism>
<protein>
    <recommendedName>
        <fullName evidence="4">PHP domain-containing protein</fullName>
    </recommendedName>
</protein>
<dbReference type="AlphaFoldDB" id="X0VYG8"/>
<evidence type="ECO:0000313" key="3">
    <source>
        <dbReference type="EMBL" id="GAG17468.1"/>
    </source>
</evidence>
<feature type="domain" description="PHP" evidence="1">
    <location>
        <begin position="3"/>
        <end position="71"/>
    </location>
</feature>
<dbReference type="InterPro" id="IPR016195">
    <property type="entry name" value="Pol/histidinol_Pase-like"/>
</dbReference>
<dbReference type="PANTHER" id="PTHR32294">
    <property type="entry name" value="DNA POLYMERASE III SUBUNIT ALPHA"/>
    <property type="match status" value="1"/>
</dbReference>
<evidence type="ECO:0000259" key="2">
    <source>
        <dbReference type="Pfam" id="PF07733"/>
    </source>
</evidence>
<gene>
    <name evidence="3" type="ORF">S01H1_58169</name>
</gene>
<proteinExistence type="predicted"/>
<dbReference type="GO" id="GO:0006260">
    <property type="term" value="P:DNA replication"/>
    <property type="evidence" value="ECO:0007669"/>
    <property type="project" value="InterPro"/>
</dbReference>
<dbReference type="Pfam" id="PF02811">
    <property type="entry name" value="PHP"/>
    <property type="match status" value="1"/>
</dbReference>
<dbReference type="Gene3D" id="3.20.20.140">
    <property type="entry name" value="Metal-dependent hydrolases"/>
    <property type="match status" value="1"/>
</dbReference>
<dbReference type="GO" id="GO:0008408">
    <property type="term" value="F:3'-5' exonuclease activity"/>
    <property type="evidence" value="ECO:0007669"/>
    <property type="project" value="InterPro"/>
</dbReference>
<accession>X0VYG8</accession>
<comment type="caution">
    <text evidence="3">The sequence shown here is derived from an EMBL/GenBank/DDBJ whole genome shotgun (WGS) entry which is preliminary data.</text>
</comment>
<dbReference type="PANTHER" id="PTHR32294:SF0">
    <property type="entry name" value="DNA POLYMERASE III SUBUNIT ALPHA"/>
    <property type="match status" value="1"/>
</dbReference>
<dbReference type="InterPro" id="IPR011708">
    <property type="entry name" value="DNA_pol3_alpha_NTPase_dom"/>
</dbReference>
<dbReference type="EMBL" id="BARS01037984">
    <property type="protein sequence ID" value="GAG17468.1"/>
    <property type="molecule type" value="Genomic_DNA"/>
</dbReference>
<sequence length="256" mass="29445">TIAHLEGYHYRPRIDWEILEKYKEGIIVTSGCQQGQIPQLLLTNQAKEAKSIASKFLKLFGNDFYLEVQHHPKIPEVEQIRKKIVKLSRELGIPLVATNDVHYVDPEDAEAQDALLAIQTRKTISDENRLSMIDSPDFYLRSQEEMSKAFKSLPDALENTKKIADRCKLEISIGNWILPKFPLPDGKTPELYLKKLARKNFPKRYNYLNKKIKKRLEFELNVICSKGFAPYFLIVSDFVNWAKKKGIRVGPGRGSA</sequence>